<dbReference type="KEGG" id="scn:Solca_2058"/>
<dbReference type="AlphaFoldDB" id="H8KQW7"/>
<dbReference type="Gene3D" id="1.20.1250.20">
    <property type="entry name" value="MFS general substrate transporter like domains"/>
    <property type="match status" value="1"/>
</dbReference>
<keyword evidence="10" id="KW-1185">Reference proteome</keyword>
<evidence type="ECO:0000256" key="1">
    <source>
        <dbReference type="ARBA" id="ARBA00004651"/>
    </source>
</evidence>
<feature type="transmembrane region" description="Helical" evidence="7">
    <location>
        <begin position="257"/>
        <end position="279"/>
    </location>
</feature>
<protein>
    <submittedName>
        <fullName evidence="9">Arabinose efflux permease family protein</fullName>
    </submittedName>
</protein>
<dbReference type="PANTHER" id="PTHR23517:SF2">
    <property type="entry name" value="MULTIDRUG RESISTANCE PROTEIN MDTH"/>
    <property type="match status" value="1"/>
</dbReference>
<dbReference type="InterPro" id="IPR020846">
    <property type="entry name" value="MFS_dom"/>
</dbReference>
<dbReference type="PANTHER" id="PTHR23517">
    <property type="entry name" value="RESISTANCE PROTEIN MDTM, PUTATIVE-RELATED-RELATED"/>
    <property type="match status" value="1"/>
</dbReference>
<evidence type="ECO:0000313" key="10">
    <source>
        <dbReference type="Proteomes" id="UP000007590"/>
    </source>
</evidence>
<feature type="transmembrane region" description="Helical" evidence="7">
    <location>
        <begin position="347"/>
        <end position="365"/>
    </location>
</feature>
<dbReference type="RefSeq" id="WP_014680340.1">
    <property type="nucleotide sequence ID" value="NC_017770.1"/>
</dbReference>
<dbReference type="CDD" id="cd17329">
    <property type="entry name" value="MFS_MdtH_MDR_like"/>
    <property type="match status" value="1"/>
</dbReference>
<sequence length="414" mass="46076">MLQQTLTLYKNAYSGLSRPTWLLSFVILINRAGAMVLPFMTVYLTQELHYSIAQAGVVMACFGAGAIIGAYFGGRLTDKFGFSNLQFWSLFLNGFMFIVLGQMHSIYAIGACFFALSVIGESFRPANSAAVAYYSAPENRTRSYSLNRLAVNLGFSVGPAIGGLLAGISYNLLFWVDGITCIVAAILLRMFLPRVTKTPEKEVAQKSITENTQSAYKDKVYLSFIFFVTLYAICFFQMFTIIPVYYKEVVHLKEWQIGLVMAMNGILIAIIEMVMVYKLEGRRSPLVYISKGTLLLGSSFLMFNILGPSAMVVVISMLAITFGEMLSMPFMNSFWISRSSENNRGQYAALYTIAYSIAQVLSPTLGSRIVQNYGFTTLWYVISGLSLVIFAGFWMLKNKLEAAKEPIAEQVLVD</sequence>
<feature type="transmembrane region" description="Helical" evidence="7">
    <location>
        <begin position="94"/>
        <end position="119"/>
    </location>
</feature>
<dbReference type="PROSITE" id="PS50850">
    <property type="entry name" value="MFS"/>
    <property type="match status" value="1"/>
</dbReference>
<dbReference type="GO" id="GO:0022857">
    <property type="term" value="F:transmembrane transporter activity"/>
    <property type="evidence" value="ECO:0007669"/>
    <property type="project" value="InterPro"/>
</dbReference>
<feature type="transmembrane region" description="Helical" evidence="7">
    <location>
        <begin position="56"/>
        <end position="74"/>
    </location>
</feature>
<reference evidence="9" key="1">
    <citation type="submission" date="2012-02" db="EMBL/GenBank/DDBJ databases">
        <title>The complete genome of Solitalea canadensis DSM 3403.</title>
        <authorList>
            <consortium name="US DOE Joint Genome Institute (JGI-PGF)"/>
            <person name="Lucas S."/>
            <person name="Copeland A."/>
            <person name="Lapidus A."/>
            <person name="Glavina del Rio T."/>
            <person name="Dalin E."/>
            <person name="Tice H."/>
            <person name="Bruce D."/>
            <person name="Goodwin L."/>
            <person name="Pitluck S."/>
            <person name="Peters L."/>
            <person name="Ovchinnikova G."/>
            <person name="Lu M."/>
            <person name="Kyrpides N."/>
            <person name="Mavromatis K."/>
            <person name="Ivanova N."/>
            <person name="Brettin T."/>
            <person name="Detter J.C."/>
            <person name="Han C."/>
            <person name="Larimer F."/>
            <person name="Land M."/>
            <person name="Hauser L."/>
            <person name="Markowitz V."/>
            <person name="Cheng J.-F."/>
            <person name="Hugenholtz P."/>
            <person name="Woyke T."/>
            <person name="Wu D."/>
            <person name="Spring S."/>
            <person name="Schroeder M."/>
            <person name="Kopitz M."/>
            <person name="Brambilla E."/>
            <person name="Klenk H.-P."/>
            <person name="Eisen J.A."/>
        </authorList>
    </citation>
    <scope>NUCLEOTIDE SEQUENCE</scope>
    <source>
        <strain evidence="9">DSM 3403</strain>
    </source>
</reference>
<dbReference type="Pfam" id="PF07690">
    <property type="entry name" value="MFS_1"/>
    <property type="match status" value="1"/>
</dbReference>
<feature type="transmembrane region" description="Helical" evidence="7">
    <location>
        <begin position="20"/>
        <end position="44"/>
    </location>
</feature>
<dbReference type="InterPro" id="IPR011701">
    <property type="entry name" value="MFS"/>
</dbReference>
<keyword evidence="2" id="KW-0813">Transport</keyword>
<feature type="transmembrane region" description="Helical" evidence="7">
    <location>
        <begin position="149"/>
        <end position="166"/>
    </location>
</feature>
<evidence type="ECO:0000256" key="4">
    <source>
        <dbReference type="ARBA" id="ARBA00022692"/>
    </source>
</evidence>
<keyword evidence="6 7" id="KW-0472">Membrane</keyword>
<dbReference type="HOGENOM" id="CLU_001265_60_4_10"/>
<dbReference type="eggNOG" id="COG2814">
    <property type="taxonomic scope" value="Bacteria"/>
</dbReference>
<dbReference type="STRING" id="929556.Solca_2058"/>
<organism evidence="9 10">
    <name type="scientific">Solitalea canadensis (strain ATCC 29591 / DSM 3403 / JCM 21819 / LMG 8368 / NBRC 15130 / NCIMB 12057 / USAM 9D)</name>
    <name type="common">Flexibacter canadensis</name>
    <dbReference type="NCBI Taxonomy" id="929556"/>
    <lineage>
        <taxon>Bacteria</taxon>
        <taxon>Pseudomonadati</taxon>
        <taxon>Bacteroidota</taxon>
        <taxon>Sphingobacteriia</taxon>
        <taxon>Sphingobacteriales</taxon>
        <taxon>Sphingobacteriaceae</taxon>
        <taxon>Solitalea</taxon>
    </lineage>
</organism>
<evidence type="ECO:0000256" key="2">
    <source>
        <dbReference type="ARBA" id="ARBA00022448"/>
    </source>
</evidence>
<gene>
    <name evidence="9" type="ordered locus">Solca_2058</name>
</gene>
<feature type="transmembrane region" description="Helical" evidence="7">
    <location>
        <begin position="377"/>
        <end position="396"/>
    </location>
</feature>
<feature type="transmembrane region" description="Helical" evidence="7">
    <location>
        <begin position="172"/>
        <end position="192"/>
    </location>
</feature>
<proteinExistence type="predicted"/>
<keyword evidence="3" id="KW-1003">Cell membrane</keyword>
<evidence type="ECO:0000256" key="5">
    <source>
        <dbReference type="ARBA" id="ARBA00022989"/>
    </source>
</evidence>
<keyword evidence="5 7" id="KW-1133">Transmembrane helix</keyword>
<dbReference type="InterPro" id="IPR050171">
    <property type="entry name" value="MFS_Transporters"/>
</dbReference>
<dbReference type="InterPro" id="IPR036259">
    <property type="entry name" value="MFS_trans_sf"/>
</dbReference>
<dbReference type="OrthoDB" id="5379144at2"/>
<dbReference type="Proteomes" id="UP000007590">
    <property type="component" value="Chromosome"/>
</dbReference>
<keyword evidence="4 7" id="KW-0812">Transmembrane</keyword>
<evidence type="ECO:0000256" key="7">
    <source>
        <dbReference type="SAM" id="Phobius"/>
    </source>
</evidence>
<accession>H8KQW7</accession>
<dbReference type="SUPFAM" id="SSF103473">
    <property type="entry name" value="MFS general substrate transporter"/>
    <property type="match status" value="1"/>
</dbReference>
<evidence type="ECO:0000256" key="6">
    <source>
        <dbReference type="ARBA" id="ARBA00023136"/>
    </source>
</evidence>
<comment type="subcellular location">
    <subcellularLocation>
        <location evidence="1">Cell membrane</location>
        <topology evidence="1">Multi-pass membrane protein</topology>
    </subcellularLocation>
</comment>
<feature type="transmembrane region" description="Helical" evidence="7">
    <location>
        <begin position="220"/>
        <end position="245"/>
    </location>
</feature>
<name>H8KQW7_SOLCM</name>
<dbReference type="GO" id="GO:0005886">
    <property type="term" value="C:plasma membrane"/>
    <property type="evidence" value="ECO:0007669"/>
    <property type="project" value="UniProtKB-SubCell"/>
</dbReference>
<evidence type="ECO:0000313" key="9">
    <source>
        <dbReference type="EMBL" id="AFD07113.1"/>
    </source>
</evidence>
<dbReference type="EMBL" id="CP003349">
    <property type="protein sequence ID" value="AFD07113.1"/>
    <property type="molecule type" value="Genomic_DNA"/>
</dbReference>
<evidence type="ECO:0000259" key="8">
    <source>
        <dbReference type="PROSITE" id="PS50850"/>
    </source>
</evidence>
<feature type="domain" description="Major facilitator superfamily (MFS) profile" evidence="8">
    <location>
        <begin position="19"/>
        <end position="401"/>
    </location>
</feature>
<evidence type="ECO:0000256" key="3">
    <source>
        <dbReference type="ARBA" id="ARBA00022475"/>
    </source>
</evidence>